<organism evidence="6 7">
    <name type="scientific">Alkalispirochaeta americana</name>
    <dbReference type="NCBI Taxonomy" id="159291"/>
    <lineage>
        <taxon>Bacteria</taxon>
        <taxon>Pseudomonadati</taxon>
        <taxon>Spirochaetota</taxon>
        <taxon>Spirochaetia</taxon>
        <taxon>Spirochaetales</taxon>
        <taxon>Spirochaetaceae</taxon>
        <taxon>Alkalispirochaeta</taxon>
    </lineage>
</organism>
<evidence type="ECO:0000256" key="4">
    <source>
        <dbReference type="ARBA" id="ARBA00022840"/>
    </source>
</evidence>
<comment type="similarity">
    <text evidence="1">Belongs to the ABC transporter superfamily.</text>
</comment>
<dbReference type="InterPro" id="IPR003439">
    <property type="entry name" value="ABC_transporter-like_ATP-bd"/>
</dbReference>
<feature type="domain" description="ABC transporter" evidence="5">
    <location>
        <begin position="20"/>
        <end position="262"/>
    </location>
</feature>
<dbReference type="Gene3D" id="3.40.50.300">
    <property type="entry name" value="P-loop containing nucleotide triphosphate hydrolases"/>
    <property type="match status" value="1"/>
</dbReference>
<dbReference type="PANTHER" id="PTHR43776">
    <property type="entry name" value="TRANSPORT ATP-BINDING PROTEIN"/>
    <property type="match status" value="1"/>
</dbReference>
<dbReference type="Pfam" id="PF00005">
    <property type="entry name" value="ABC_tran"/>
    <property type="match status" value="1"/>
</dbReference>
<dbReference type="InterPro" id="IPR017871">
    <property type="entry name" value="ABC_transporter-like_CS"/>
</dbReference>
<name>A0A1N6XHW7_9SPIO</name>
<dbReference type="InterPro" id="IPR027417">
    <property type="entry name" value="P-loop_NTPase"/>
</dbReference>
<dbReference type="GO" id="GO:0015833">
    <property type="term" value="P:peptide transport"/>
    <property type="evidence" value="ECO:0007669"/>
    <property type="project" value="InterPro"/>
</dbReference>
<evidence type="ECO:0000256" key="3">
    <source>
        <dbReference type="ARBA" id="ARBA00022741"/>
    </source>
</evidence>
<evidence type="ECO:0000256" key="2">
    <source>
        <dbReference type="ARBA" id="ARBA00022448"/>
    </source>
</evidence>
<keyword evidence="2" id="KW-0813">Transport</keyword>
<dbReference type="OrthoDB" id="337094at2"/>
<dbReference type="AlphaFoldDB" id="A0A1N6XHW7"/>
<dbReference type="SUPFAM" id="SSF52540">
    <property type="entry name" value="P-loop containing nucleoside triphosphate hydrolases"/>
    <property type="match status" value="1"/>
</dbReference>
<sequence>MSATPMISIANLSKHYPLRRGIKDIFRQDHQVVRAVDDVSLDIAPGEILGLAGESGSGKTTTGEIIVRLQEVTSGEITVDGHPLEASSRKDRKRFRREVQMIFQDPYETLNPRFTVFETIAEPLRIHGLKDKQEIARRVSECLTIAGLKPAEHYLDRFPHEMSGGQRQRVAIARGIVLRPKVLIADEPVSMLDVSIRADILNLLKRLRDEMGLTMIYVSHDLATIKYLCDRIAVMYLGKIVEIGKAEDVIAHPQHPYTQVLVSSVPVADPDYQREEVTVDDAVPDQINLPEGCRFTPRCPYAQPECLSCGHRLIERRDGQQSACMFSPQELRPRTIVQETAGSKG</sequence>
<dbReference type="CDD" id="cd03257">
    <property type="entry name" value="ABC_NikE_OppD_transporters"/>
    <property type="match status" value="1"/>
</dbReference>
<protein>
    <submittedName>
        <fullName evidence="6">Peptide/nickel transport system ATP-binding protein</fullName>
    </submittedName>
</protein>
<evidence type="ECO:0000313" key="6">
    <source>
        <dbReference type="EMBL" id="SIR01893.1"/>
    </source>
</evidence>
<proteinExistence type="inferred from homology"/>
<dbReference type="GO" id="GO:0005524">
    <property type="term" value="F:ATP binding"/>
    <property type="evidence" value="ECO:0007669"/>
    <property type="project" value="UniProtKB-KW"/>
</dbReference>
<dbReference type="PANTHER" id="PTHR43776:SF7">
    <property type="entry name" value="D,D-DIPEPTIDE TRANSPORT ATP-BINDING PROTEIN DDPF-RELATED"/>
    <property type="match status" value="1"/>
</dbReference>
<dbReference type="STRING" id="159291.SAMN05920897_1252"/>
<keyword evidence="4 6" id="KW-0067">ATP-binding</keyword>
<gene>
    <name evidence="6" type="ORF">SAMN05920897_1252</name>
</gene>
<dbReference type="EMBL" id="FTMS01000025">
    <property type="protein sequence ID" value="SIR01893.1"/>
    <property type="molecule type" value="Genomic_DNA"/>
</dbReference>
<dbReference type="InterPro" id="IPR013563">
    <property type="entry name" value="Oligopep_ABC_C"/>
</dbReference>
<dbReference type="InterPro" id="IPR003593">
    <property type="entry name" value="AAA+_ATPase"/>
</dbReference>
<dbReference type="NCBIfam" id="TIGR01727">
    <property type="entry name" value="oligo_HPY"/>
    <property type="match status" value="1"/>
</dbReference>
<keyword evidence="3" id="KW-0547">Nucleotide-binding</keyword>
<evidence type="ECO:0000256" key="1">
    <source>
        <dbReference type="ARBA" id="ARBA00005417"/>
    </source>
</evidence>
<dbReference type="SMART" id="SM00382">
    <property type="entry name" value="AAA"/>
    <property type="match status" value="1"/>
</dbReference>
<dbReference type="PROSITE" id="PS50893">
    <property type="entry name" value="ABC_TRANSPORTER_2"/>
    <property type="match status" value="1"/>
</dbReference>
<keyword evidence="7" id="KW-1185">Reference proteome</keyword>
<evidence type="ECO:0000259" key="5">
    <source>
        <dbReference type="PROSITE" id="PS50893"/>
    </source>
</evidence>
<dbReference type="GO" id="GO:0016887">
    <property type="term" value="F:ATP hydrolysis activity"/>
    <property type="evidence" value="ECO:0007669"/>
    <property type="project" value="InterPro"/>
</dbReference>
<dbReference type="Proteomes" id="UP000186400">
    <property type="component" value="Unassembled WGS sequence"/>
</dbReference>
<dbReference type="InterPro" id="IPR050319">
    <property type="entry name" value="ABC_transp_ATP-bind"/>
</dbReference>
<reference evidence="6 7" key="1">
    <citation type="submission" date="2017-01" db="EMBL/GenBank/DDBJ databases">
        <authorList>
            <person name="Mah S.A."/>
            <person name="Swanson W.J."/>
            <person name="Moy G.W."/>
            <person name="Vacquier V.D."/>
        </authorList>
    </citation>
    <scope>NUCLEOTIDE SEQUENCE [LARGE SCALE GENOMIC DNA]</scope>
    <source>
        <strain evidence="6 7">ASpG1</strain>
    </source>
</reference>
<dbReference type="GO" id="GO:0055085">
    <property type="term" value="P:transmembrane transport"/>
    <property type="evidence" value="ECO:0007669"/>
    <property type="project" value="UniProtKB-ARBA"/>
</dbReference>
<evidence type="ECO:0000313" key="7">
    <source>
        <dbReference type="Proteomes" id="UP000186400"/>
    </source>
</evidence>
<dbReference type="Pfam" id="PF08352">
    <property type="entry name" value="oligo_HPY"/>
    <property type="match status" value="1"/>
</dbReference>
<dbReference type="FunFam" id="3.40.50.300:FF:000016">
    <property type="entry name" value="Oligopeptide ABC transporter ATP-binding component"/>
    <property type="match status" value="1"/>
</dbReference>
<accession>A0A1N6XHW7</accession>
<dbReference type="PROSITE" id="PS00211">
    <property type="entry name" value="ABC_TRANSPORTER_1"/>
    <property type="match status" value="1"/>
</dbReference>